<sequence>MRKKRVIYFALFSALLIGISYMMNWEMAIANFTEKTTLPTFDDPGQRILIIVPHPDDETLGMAGVIQRAVELKRPIKVVIVTSGESYKKAAMVFSGKTNPTPKDFYRFGLARQQESIAAMRVFGLPRKDLIFLGFADGSTRFLWSQCWDNNHPRVSGGIHVAYAPYDTVYKPGIPYTGQNLVNILTEIIKDFKPTDIYYPLADDIHPDHWAVSNFVRYTITAMNLNVREHMFLVHHPQWPVPWMAEKNRPLLPPVDMQDSNSEWQAFDLTQKEIDLKQVAIKQYRTQTEVMEPFLMAFVRKNELFGTKPIINIPAVESKPDLLSKVLSHTLLKVYTGGMLNEELYRSAALTRLGAFYYDNHLYIGLQSAKPISKKVIYHIEMRLFYKDNDIKRVDLGLVNGKIYQYRRAENALTDVLVSKPVIDGNKIWLELKIPHVDNLKCIFMGADSIYRNRLIDKIPWNMYQISQ</sequence>
<dbReference type="Proteomes" id="UP000029669">
    <property type="component" value="Chromosome"/>
</dbReference>
<dbReference type="OrthoDB" id="9815144at2"/>
<evidence type="ECO:0000313" key="1">
    <source>
        <dbReference type="EMBL" id="AIS52990.1"/>
    </source>
</evidence>
<evidence type="ECO:0000313" key="2">
    <source>
        <dbReference type="Proteomes" id="UP000029669"/>
    </source>
</evidence>
<accession>A0A097AT24</accession>
<dbReference type="GO" id="GO:0016811">
    <property type="term" value="F:hydrolase activity, acting on carbon-nitrogen (but not peptide) bonds, in linear amides"/>
    <property type="evidence" value="ECO:0007669"/>
    <property type="project" value="TreeGrafter"/>
</dbReference>
<reference evidence="2" key="1">
    <citation type="journal article" date="2015" name="Genome Announc.">
        <title>Whole-Genome Sequences of 80 Environmental and Clinical Isolates of Burkholderia pseudomallei.</title>
        <authorList>
            <person name="Johnson S.L."/>
            <person name="Baker A.L."/>
            <person name="Chain P.S."/>
            <person name="Currie B.J."/>
            <person name="Daligault H.E."/>
            <person name="Davenport K.W."/>
            <person name="Davis C.B."/>
            <person name="Inglis T.J."/>
            <person name="Kaestli M."/>
            <person name="Koren S."/>
            <person name="Mayo M."/>
            <person name="Merritt A.J."/>
            <person name="Price E.P."/>
            <person name="Sarovich D.S."/>
            <person name="Warner J."/>
            <person name="Rosovitz M.J."/>
        </authorList>
    </citation>
    <scope>NUCLEOTIDE SEQUENCE [LARGE SCALE GENOMIC DNA]</scope>
    <source>
        <strain evidence="2">DSM 2030</strain>
    </source>
</reference>
<dbReference type="RefSeq" id="WP_049685640.1">
    <property type="nucleotide sequence ID" value="NZ_CP009170.1"/>
</dbReference>
<dbReference type="AlphaFoldDB" id="A0A097AT24"/>
<dbReference type="eggNOG" id="COG2120">
    <property type="taxonomic scope" value="Bacteria"/>
</dbReference>
<dbReference type="HOGENOM" id="CLU_025055_0_0_9"/>
<dbReference type="PANTHER" id="PTHR12993:SF29">
    <property type="entry name" value="BLR3841 PROTEIN"/>
    <property type="match status" value="1"/>
</dbReference>
<dbReference type="InterPro" id="IPR003737">
    <property type="entry name" value="GlcNAc_PI_deacetylase-related"/>
</dbReference>
<gene>
    <name evidence="1" type="ORF">TKV_c18400</name>
</gene>
<keyword evidence="2" id="KW-1185">Reference proteome</keyword>
<name>A0A097AT24_THEKI</name>
<dbReference type="SUPFAM" id="SSF102588">
    <property type="entry name" value="LmbE-like"/>
    <property type="match status" value="1"/>
</dbReference>
<dbReference type="InterPro" id="IPR024078">
    <property type="entry name" value="LmbE-like_dom_sf"/>
</dbReference>
<dbReference type="PANTHER" id="PTHR12993">
    <property type="entry name" value="N-ACETYLGLUCOSAMINYL-PHOSPHATIDYLINOSITOL DE-N-ACETYLASE-RELATED"/>
    <property type="match status" value="1"/>
</dbReference>
<dbReference type="Gene3D" id="3.40.50.10320">
    <property type="entry name" value="LmbE-like"/>
    <property type="match status" value="1"/>
</dbReference>
<dbReference type="KEGG" id="tki:TKV_c18400"/>
<organism evidence="1 2">
    <name type="scientific">Thermoanaerobacter kivui</name>
    <name type="common">Acetogenium kivui</name>
    <dbReference type="NCBI Taxonomy" id="2325"/>
    <lineage>
        <taxon>Bacteria</taxon>
        <taxon>Bacillati</taxon>
        <taxon>Bacillota</taxon>
        <taxon>Clostridia</taxon>
        <taxon>Thermoanaerobacterales</taxon>
        <taxon>Thermoanaerobacteraceae</taxon>
        <taxon>Thermoanaerobacter</taxon>
    </lineage>
</organism>
<protein>
    <submittedName>
        <fullName evidence="1">LmbE family protein</fullName>
    </submittedName>
</protein>
<proteinExistence type="predicted"/>
<dbReference type="EMBL" id="CP009170">
    <property type="protein sequence ID" value="AIS52990.1"/>
    <property type="molecule type" value="Genomic_DNA"/>
</dbReference>
<dbReference type="Pfam" id="PF02585">
    <property type="entry name" value="PIG-L"/>
    <property type="match status" value="1"/>
</dbReference>
<dbReference type="STRING" id="2325.TKV_c18400"/>